<evidence type="ECO:0000259" key="3">
    <source>
        <dbReference type="PROSITE" id="PS50977"/>
    </source>
</evidence>
<gene>
    <name evidence="4" type="ORF">ERS852491_04374</name>
</gene>
<dbReference type="STRING" id="39482.ERS852491_04374"/>
<dbReference type="Pfam" id="PF00440">
    <property type="entry name" value="TetR_N"/>
    <property type="match status" value="1"/>
</dbReference>
<dbReference type="Proteomes" id="UP000095544">
    <property type="component" value="Unassembled WGS sequence"/>
</dbReference>
<dbReference type="GO" id="GO:0003677">
    <property type="term" value="F:DNA binding"/>
    <property type="evidence" value="ECO:0007669"/>
    <property type="project" value="UniProtKB-UniRule"/>
</dbReference>
<dbReference type="AlphaFoldDB" id="A0A174KX30"/>
<dbReference type="OrthoDB" id="9810250at2"/>
<organism evidence="4 5">
    <name type="scientific">Faecalicatena contorta</name>
    <dbReference type="NCBI Taxonomy" id="39482"/>
    <lineage>
        <taxon>Bacteria</taxon>
        <taxon>Bacillati</taxon>
        <taxon>Bacillota</taxon>
        <taxon>Clostridia</taxon>
        <taxon>Lachnospirales</taxon>
        <taxon>Lachnospiraceae</taxon>
        <taxon>Faecalicatena</taxon>
    </lineage>
</organism>
<dbReference type="InterPro" id="IPR009057">
    <property type="entry name" value="Homeodomain-like_sf"/>
</dbReference>
<proteinExistence type="predicted"/>
<dbReference type="InterPro" id="IPR050624">
    <property type="entry name" value="HTH-type_Tx_Regulator"/>
</dbReference>
<dbReference type="PRINTS" id="PR00455">
    <property type="entry name" value="HTHTETR"/>
</dbReference>
<accession>A0A174KX30</accession>
<evidence type="ECO:0000256" key="2">
    <source>
        <dbReference type="PROSITE-ProRule" id="PRU00335"/>
    </source>
</evidence>
<dbReference type="PANTHER" id="PTHR43479:SF11">
    <property type="entry name" value="ACREF_ENVCD OPERON REPRESSOR-RELATED"/>
    <property type="match status" value="1"/>
</dbReference>
<sequence length="95" mass="11440">MYFKENNQTKRRIIESLYELLDKKNYHDITITRIVDKAELGRRTFYRYFNSKDEVIEYSTNLLMNEFADTIVLNHAETQEGCPKQMSRIINDIIK</sequence>
<dbReference type="Gene3D" id="1.10.357.10">
    <property type="entry name" value="Tetracycline Repressor, domain 2"/>
    <property type="match status" value="1"/>
</dbReference>
<dbReference type="SUPFAM" id="SSF46689">
    <property type="entry name" value="Homeodomain-like"/>
    <property type="match status" value="1"/>
</dbReference>
<dbReference type="PANTHER" id="PTHR43479">
    <property type="entry name" value="ACREF/ENVCD OPERON REPRESSOR-RELATED"/>
    <property type="match status" value="1"/>
</dbReference>
<dbReference type="InterPro" id="IPR001647">
    <property type="entry name" value="HTH_TetR"/>
</dbReference>
<evidence type="ECO:0000313" key="5">
    <source>
        <dbReference type="Proteomes" id="UP000095544"/>
    </source>
</evidence>
<keyword evidence="1 2" id="KW-0238">DNA-binding</keyword>
<dbReference type="EMBL" id="CYZU01000060">
    <property type="protein sequence ID" value="CUP14025.1"/>
    <property type="molecule type" value="Genomic_DNA"/>
</dbReference>
<protein>
    <submittedName>
        <fullName evidence="4">Transcriptional regulator BetI</fullName>
    </submittedName>
</protein>
<reference evidence="4 5" key="1">
    <citation type="submission" date="2015-09" db="EMBL/GenBank/DDBJ databases">
        <authorList>
            <consortium name="Pathogen Informatics"/>
        </authorList>
    </citation>
    <scope>NUCLEOTIDE SEQUENCE [LARGE SCALE GENOMIC DNA]</scope>
    <source>
        <strain evidence="4 5">2789STDY5834876</strain>
    </source>
</reference>
<dbReference type="RefSeq" id="WP_050638893.1">
    <property type="nucleotide sequence ID" value="NZ_CABKUE010000004.1"/>
</dbReference>
<evidence type="ECO:0000256" key="1">
    <source>
        <dbReference type="ARBA" id="ARBA00023125"/>
    </source>
</evidence>
<evidence type="ECO:0000313" key="4">
    <source>
        <dbReference type="EMBL" id="CUP14025.1"/>
    </source>
</evidence>
<dbReference type="PROSITE" id="PS50977">
    <property type="entry name" value="HTH_TETR_2"/>
    <property type="match status" value="1"/>
</dbReference>
<feature type="DNA-binding region" description="H-T-H motif" evidence="2">
    <location>
        <begin position="30"/>
        <end position="49"/>
    </location>
</feature>
<name>A0A174KX30_9FIRM</name>
<feature type="domain" description="HTH tetR-type" evidence="3">
    <location>
        <begin position="7"/>
        <end position="67"/>
    </location>
</feature>